<organism evidence="2 3">
    <name type="scientific">Saccharopolyspora elongata</name>
    <dbReference type="NCBI Taxonomy" id="2530387"/>
    <lineage>
        <taxon>Bacteria</taxon>
        <taxon>Bacillati</taxon>
        <taxon>Actinomycetota</taxon>
        <taxon>Actinomycetes</taxon>
        <taxon>Pseudonocardiales</taxon>
        <taxon>Pseudonocardiaceae</taxon>
        <taxon>Saccharopolyspora</taxon>
    </lineage>
</organism>
<keyword evidence="3" id="KW-1185">Reference proteome</keyword>
<gene>
    <name evidence="2" type="ORF">E1288_23460</name>
</gene>
<feature type="domain" description="DUF397" evidence="1">
    <location>
        <begin position="9"/>
        <end position="61"/>
    </location>
</feature>
<sequence>MTVPEWSLAEWRKSSRSGSTSNCVEVARAADFVGVRDSKNRGGAVLVFGSSQWSALVSALRDPIQHRR</sequence>
<evidence type="ECO:0000259" key="1">
    <source>
        <dbReference type="Pfam" id="PF04149"/>
    </source>
</evidence>
<reference evidence="2 3" key="1">
    <citation type="submission" date="2019-03" db="EMBL/GenBank/DDBJ databases">
        <title>Draft genome sequences of novel Actinobacteria.</title>
        <authorList>
            <person name="Sahin N."/>
            <person name="Ay H."/>
            <person name="Saygin H."/>
        </authorList>
    </citation>
    <scope>NUCLEOTIDE SEQUENCE [LARGE SCALE GENOMIC DNA]</scope>
    <source>
        <strain evidence="2 3">7K502</strain>
    </source>
</reference>
<name>A0A4V2YLT9_9PSEU</name>
<accession>A0A4V2YLT9</accession>
<dbReference type="EMBL" id="SMKW01000032">
    <property type="protein sequence ID" value="TDD47957.1"/>
    <property type="molecule type" value="Genomic_DNA"/>
</dbReference>
<dbReference type="OrthoDB" id="4299240at2"/>
<evidence type="ECO:0000313" key="2">
    <source>
        <dbReference type="EMBL" id="TDD47957.1"/>
    </source>
</evidence>
<dbReference type="Proteomes" id="UP000294947">
    <property type="component" value="Unassembled WGS sequence"/>
</dbReference>
<dbReference type="Pfam" id="PF04149">
    <property type="entry name" value="DUF397"/>
    <property type="match status" value="1"/>
</dbReference>
<dbReference type="InterPro" id="IPR007278">
    <property type="entry name" value="DUF397"/>
</dbReference>
<comment type="caution">
    <text evidence="2">The sequence shown here is derived from an EMBL/GenBank/DDBJ whole genome shotgun (WGS) entry which is preliminary data.</text>
</comment>
<protein>
    <submittedName>
        <fullName evidence="2">DUF397 domain-containing protein</fullName>
    </submittedName>
</protein>
<proteinExistence type="predicted"/>
<dbReference type="AlphaFoldDB" id="A0A4V2YLT9"/>
<evidence type="ECO:0000313" key="3">
    <source>
        <dbReference type="Proteomes" id="UP000294947"/>
    </source>
</evidence>